<dbReference type="VEuPathDB" id="VectorBase:AATE005935"/>
<dbReference type="EMBL" id="AXCP01007486">
    <property type="status" value="NOT_ANNOTATED_CDS"/>
    <property type="molecule type" value="Genomic_DNA"/>
</dbReference>
<reference evidence="2" key="1">
    <citation type="submission" date="2022-08" db="UniProtKB">
        <authorList>
            <consortium name="EnsemblMetazoa"/>
        </authorList>
    </citation>
    <scope>IDENTIFICATION</scope>
    <source>
        <strain evidence="2">EBRO</strain>
    </source>
</reference>
<feature type="domain" description="Out at first protein BRICHOS-like" evidence="1">
    <location>
        <begin position="22"/>
        <end position="61"/>
    </location>
</feature>
<dbReference type="Pfam" id="PF14941">
    <property type="entry name" value="OAF_N"/>
    <property type="match status" value="1"/>
</dbReference>
<name>A0A182IUW9_ANOAO</name>
<accession>A0A182IUW9</accession>
<proteinExistence type="predicted"/>
<sequence length="150" mass="16272">MVANGGEMSEEAFHDPIRARSSSGGEIVQETITSSVGDDTCSLEFQRSDGTLVTKLIDFKSLLFGAGRASLRKMALMLMEPDTPGCWENPEEAGVKLIPGRSGMKRNRTIATGPSWMLKVVQVKVGTTTFCLAGLSWPTSLSFPEQERKS</sequence>
<dbReference type="InterPro" id="IPR053894">
    <property type="entry name" value="OAF_N"/>
</dbReference>
<dbReference type="EnsemblMetazoa" id="AATE005935-RA">
    <property type="protein sequence ID" value="AATE005935-PA.1"/>
    <property type="gene ID" value="AATE005935"/>
</dbReference>
<organism evidence="2">
    <name type="scientific">Anopheles atroparvus</name>
    <name type="common">European mosquito</name>
    <dbReference type="NCBI Taxonomy" id="41427"/>
    <lineage>
        <taxon>Eukaryota</taxon>
        <taxon>Metazoa</taxon>
        <taxon>Ecdysozoa</taxon>
        <taxon>Arthropoda</taxon>
        <taxon>Hexapoda</taxon>
        <taxon>Insecta</taxon>
        <taxon>Pterygota</taxon>
        <taxon>Neoptera</taxon>
        <taxon>Endopterygota</taxon>
        <taxon>Diptera</taxon>
        <taxon>Nematocera</taxon>
        <taxon>Culicoidea</taxon>
        <taxon>Culicidae</taxon>
        <taxon>Anophelinae</taxon>
        <taxon>Anopheles</taxon>
    </lineage>
</organism>
<evidence type="ECO:0000313" key="2">
    <source>
        <dbReference type="EnsemblMetazoa" id="AATE005935-PA.1"/>
    </source>
</evidence>
<evidence type="ECO:0000259" key="1">
    <source>
        <dbReference type="Pfam" id="PF14941"/>
    </source>
</evidence>
<dbReference type="AlphaFoldDB" id="A0A182IUW9"/>
<protein>
    <recommendedName>
        <fullName evidence="1">Out at first protein BRICHOS-like domain-containing protein</fullName>
    </recommendedName>
</protein>